<dbReference type="AlphaFoldDB" id="A0A0M4CWA3"/>
<dbReference type="Proteomes" id="UP000057158">
    <property type="component" value="Chromosome"/>
</dbReference>
<sequence>MKKKVMNTKFGIVWISVLLVLAVLTACGDDGSTPPGQPAAVITTQPVDQSVVAGTTATFTVAASNAAGYQWQISTDSGLTFSDIGSATAASYTTAATAVADSGTQYRVVVSGLNSVTSSAVTLTVTAAPVPPGISVQPADQTISDGQDATFTVTATGTSLTYQWQRSVDGGSTFAEIAAAINATLNLTAVPSGDNGHQFQVVVSNSTGSITSNAATLTVNSAPTAPVFTTHPASVSITEGQNTQFTVVVSGTPTPTLQWQLSTDSGSSWNDIVGQTDTIFNVVAPALANNGRQFRAVATNSAGTVNSNAATLTVTGDAVVPAFTTHPADVAILEGQNAQFTVVVTGTPTPTLQWQLSTDGGANWNNINGETGTSYTAVQPSQANNGRQFRVVATNSAGVVNSSAAVLTVTAVVASGWQGNPTPLNLDATAALPALAANGGGEAIALWTQYDGIFASRYLPQSGWQARVAVSEVTAAYGFTDPTVAMNGNGQAVALWRETDNAFYHRVRAAIFAPAGGWGGAATLSVNDTTGGSLPQVAVDASGNALAVWIERESLFAPWKLMVSRFIAGSGTWEPAQRLDSDAIGEPSNSAAVAMNGAGEAMVLWPAPSGTPGTDALWVRRLAANGSWGAAQLLDPAASGPPEQRIAMDVNGNAMAVWKKFDNPSFSSIWSIRFDSVSGSWGTAVAVESSNVNRATAPQIAFDANGEAVAVWVQFDGTQELILSNRHTGAGGWGTQQQVAAGAINQLTAPSLAVNAGGTAVVAWRDSNFYVAASIQSPGAAWRTPQRAPITGADGLGFAVSGRATAGIDDSANATVIWPANPAGLPQRIYGGQYR</sequence>
<evidence type="ECO:0000313" key="5">
    <source>
        <dbReference type="Proteomes" id="UP000057158"/>
    </source>
</evidence>
<accession>A0A0M4CWA3</accession>
<keyword evidence="1" id="KW-0393">Immunoglobulin domain</keyword>
<dbReference type="InterPro" id="IPR007110">
    <property type="entry name" value="Ig-like_dom"/>
</dbReference>
<feature type="signal peptide" evidence="2">
    <location>
        <begin position="1"/>
        <end position="28"/>
    </location>
</feature>
<proteinExistence type="predicted"/>
<dbReference type="GO" id="GO:0005886">
    <property type="term" value="C:plasma membrane"/>
    <property type="evidence" value="ECO:0007669"/>
    <property type="project" value="TreeGrafter"/>
</dbReference>
<dbReference type="STRING" id="1603606.DSOUD_1437"/>
<dbReference type="Pfam" id="PF07679">
    <property type="entry name" value="I-set"/>
    <property type="match status" value="2"/>
</dbReference>
<reference evidence="4 5" key="1">
    <citation type="submission" date="2015-07" db="EMBL/GenBank/DDBJ databases">
        <title>Isolation and Genomic Characterization of a Novel Halophilic Metal-Reducing Deltaproteobacterium from the Deep Subsurface.</title>
        <authorList>
            <person name="Badalamenti J.P."/>
            <person name="Summers Z.M."/>
            <person name="Gralnick J.A."/>
            <person name="Bond D.R."/>
        </authorList>
    </citation>
    <scope>NUCLEOTIDE SEQUENCE [LARGE SCALE GENOMIC DNA]</scope>
    <source>
        <strain evidence="4 5">WTL</strain>
    </source>
</reference>
<evidence type="ECO:0000256" key="1">
    <source>
        <dbReference type="ARBA" id="ARBA00023319"/>
    </source>
</evidence>
<dbReference type="SUPFAM" id="SSF48726">
    <property type="entry name" value="Immunoglobulin"/>
    <property type="match status" value="4"/>
</dbReference>
<dbReference type="PROSITE" id="PS51257">
    <property type="entry name" value="PROKAR_LIPOPROTEIN"/>
    <property type="match status" value="1"/>
</dbReference>
<dbReference type="InterPro" id="IPR013098">
    <property type="entry name" value="Ig_I-set"/>
</dbReference>
<keyword evidence="2" id="KW-0732">Signal</keyword>
<dbReference type="GO" id="GO:0098632">
    <property type="term" value="F:cell-cell adhesion mediator activity"/>
    <property type="evidence" value="ECO:0007669"/>
    <property type="project" value="TreeGrafter"/>
</dbReference>
<evidence type="ECO:0000313" key="4">
    <source>
        <dbReference type="EMBL" id="ALC16216.1"/>
    </source>
</evidence>
<dbReference type="InterPro" id="IPR036179">
    <property type="entry name" value="Ig-like_dom_sf"/>
</dbReference>
<name>A0A0M4CWA3_9BACT</name>
<dbReference type="SUPFAM" id="SSF89372">
    <property type="entry name" value="Fucose-specific lectin"/>
    <property type="match status" value="1"/>
</dbReference>
<protein>
    <recommendedName>
        <fullName evidence="3">Ig-like domain-containing protein</fullName>
    </recommendedName>
</protein>
<dbReference type="Gene3D" id="2.60.40.10">
    <property type="entry name" value="Immunoglobulins"/>
    <property type="match status" value="4"/>
</dbReference>
<evidence type="ECO:0000256" key="2">
    <source>
        <dbReference type="SAM" id="SignalP"/>
    </source>
</evidence>
<dbReference type="SMART" id="SM00409">
    <property type="entry name" value="IG"/>
    <property type="match status" value="4"/>
</dbReference>
<gene>
    <name evidence="4" type="ORF">DSOUD_1437</name>
</gene>
<dbReference type="PATRIC" id="fig|1603606.3.peg.1568"/>
<dbReference type="OrthoDB" id="5397545at2"/>
<feature type="domain" description="Ig-like" evidence="3">
    <location>
        <begin position="226"/>
        <end position="313"/>
    </location>
</feature>
<dbReference type="PROSITE" id="PS50835">
    <property type="entry name" value="IG_LIKE"/>
    <property type="match status" value="2"/>
</dbReference>
<feature type="domain" description="Ig-like" evidence="3">
    <location>
        <begin position="132"/>
        <end position="218"/>
    </location>
</feature>
<dbReference type="PANTHER" id="PTHR10075">
    <property type="entry name" value="BASIGIN RELATED"/>
    <property type="match status" value="1"/>
</dbReference>
<feature type="chain" id="PRO_5005791627" description="Ig-like domain-containing protein" evidence="2">
    <location>
        <begin position="29"/>
        <end position="835"/>
    </location>
</feature>
<dbReference type="PANTHER" id="PTHR10075:SF100">
    <property type="entry name" value="FASCICLIN-2"/>
    <property type="match status" value="1"/>
</dbReference>
<dbReference type="InterPro" id="IPR003599">
    <property type="entry name" value="Ig_sub"/>
</dbReference>
<dbReference type="GO" id="GO:0007156">
    <property type="term" value="P:homophilic cell adhesion via plasma membrane adhesion molecules"/>
    <property type="evidence" value="ECO:0007669"/>
    <property type="project" value="TreeGrafter"/>
</dbReference>
<dbReference type="InterPro" id="IPR013783">
    <property type="entry name" value="Ig-like_fold"/>
</dbReference>
<keyword evidence="5" id="KW-1185">Reference proteome</keyword>
<organism evidence="4 5">
    <name type="scientific">Desulfuromonas soudanensis</name>
    <dbReference type="NCBI Taxonomy" id="1603606"/>
    <lineage>
        <taxon>Bacteria</taxon>
        <taxon>Pseudomonadati</taxon>
        <taxon>Thermodesulfobacteriota</taxon>
        <taxon>Desulfuromonadia</taxon>
        <taxon>Desulfuromonadales</taxon>
        <taxon>Desulfuromonadaceae</taxon>
        <taxon>Desulfuromonas</taxon>
    </lineage>
</organism>
<dbReference type="RefSeq" id="WP_053550349.1">
    <property type="nucleotide sequence ID" value="NZ_CP010802.1"/>
</dbReference>
<dbReference type="KEGG" id="des:DSOUD_1437"/>
<evidence type="ECO:0000259" key="3">
    <source>
        <dbReference type="PROSITE" id="PS50835"/>
    </source>
</evidence>
<dbReference type="EMBL" id="CP010802">
    <property type="protein sequence ID" value="ALC16216.1"/>
    <property type="molecule type" value="Genomic_DNA"/>
</dbReference>